<dbReference type="EMBL" id="QZWG01000018">
    <property type="protein sequence ID" value="RZB51997.1"/>
    <property type="molecule type" value="Genomic_DNA"/>
</dbReference>
<dbReference type="GO" id="GO:0046983">
    <property type="term" value="F:protein dimerization activity"/>
    <property type="evidence" value="ECO:0007669"/>
    <property type="project" value="InterPro"/>
</dbReference>
<protein>
    <submittedName>
        <fullName evidence="7">Putative AC transposase</fullName>
    </submittedName>
</protein>
<dbReference type="PANTHER" id="PTHR46481">
    <property type="entry name" value="ZINC FINGER BED DOMAIN-CONTAINING PROTEIN 4"/>
    <property type="match status" value="1"/>
</dbReference>
<evidence type="ECO:0000259" key="6">
    <source>
        <dbReference type="Pfam" id="PF05699"/>
    </source>
</evidence>
<dbReference type="Proteomes" id="UP000289340">
    <property type="component" value="Chromosome 18"/>
</dbReference>
<keyword evidence="2" id="KW-0479">Metal-binding</keyword>
<gene>
    <name evidence="7" type="ORF">D0Y65_048426</name>
</gene>
<evidence type="ECO:0000256" key="3">
    <source>
        <dbReference type="ARBA" id="ARBA00022771"/>
    </source>
</evidence>
<evidence type="ECO:0000313" key="8">
    <source>
        <dbReference type="Proteomes" id="UP000289340"/>
    </source>
</evidence>
<comment type="subcellular location">
    <subcellularLocation>
        <location evidence="1">Nucleus</location>
    </subcellularLocation>
</comment>
<evidence type="ECO:0000256" key="5">
    <source>
        <dbReference type="ARBA" id="ARBA00023242"/>
    </source>
</evidence>
<dbReference type="PANTHER" id="PTHR46481:SF10">
    <property type="entry name" value="ZINC FINGER BED DOMAIN-CONTAINING PROTEIN 39"/>
    <property type="match status" value="1"/>
</dbReference>
<evidence type="ECO:0000256" key="4">
    <source>
        <dbReference type="ARBA" id="ARBA00022833"/>
    </source>
</evidence>
<reference evidence="7 8" key="1">
    <citation type="submission" date="2018-09" db="EMBL/GenBank/DDBJ databases">
        <title>A high-quality reference genome of wild soybean provides a powerful tool to mine soybean genomes.</title>
        <authorList>
            <person name="Xie M."/>
            <person name="Chung C.Y.L."/>
            <person name="Li M.-W."/>
            <person name="Wong F.-L."/>
            <person name="Chan T.-F."/>
            <person name="Lam H.-M."/>
        </authorList>
    </citation>
    <scope>NUCLEOTIDE SEQUENCE [LARGE SCALE GENOMIC DNA]</scope>
    <source>
        <strain evidence="8">cv. W05</strain>
        <tissue evidence="7">Hypocotyl of etiolated seedlings</tissue>
    </source>
</reference>
<evidence type="ECO:0000313" key="7">
    <source>
        <dbReference type="EMBL" id="RZB51997.1"/>
    </source>
</evidence>
<dbReference type="InterPro" id="IPR012337">
    <property type="entry name" value="RNaseH-like_sf"/>
</dbReference>
<accession>A0A445FSW7</accession>
<feature type="domain" description="HAT C-terminal dimerisation" evidence="6">
    <location>
        <begin position="354"/>
        <end position="434"/>
    </location>
</feature>
<comment type="caution">
    <text evidence="7">The sequence shown here is derived from an EMBL/GenBank/DDBJ whole genome shotgun (WGS) entry which is preliminary data.</text>
</comment>
<keyword evidence="5" id="KW-0539">Nucleus</keyword>
<dbReference type="InterPro" id="IPR052035">
    <property type="entry name" value="ZnF_BED_domain_contain"/>
</dbReference>
<name>A0A445FSW7_GLYSO</name>
<dbReference type="Pfam" id="PF05699">
    <property type="entry name" value="Dimer_Tnp_hAT"/>
    <property type="match status" value="1"/>
</dbReference>
<sequence length="499" mass="57687">MRTHLDICKKKPNIMTKRQKSNSSSTIITPSSSSMIDQEAYRIALVKLFMALELSFRMVEHEAFQEFVRIIAPSFVVISHTTLAWDILSLWSSEKMLQNKVIKFYQVKSHTGKNLARTFESCLSSWGLTFVLSLTLENSTSNDKAIEYLQKRLMSWNRLVLNGNYLHMCCCAHVISLIVQEGFKEDIAAICRVRVAIKHSRWNSTYLVLEAALKHQKAFEEFKLRDKKFMGMTPTYSDWESVHSILSFLEIFYDANLCIFGSFYVTSTMYMFEAFGIRMKIREMSTSRGGELTCKLRDKVESSLRSLFEKYNYGGDEFEVSSLEARARPSERVKNDPYGYSRYFQSTRSSTSKLDIYLEDASDSRLDLDVLNWWKLNSDRFPTFACMARDVLVIPISTMAFEFAFSIRGRVLDPYLCSLTPQMVEELVCTQDWIKRTPSPLPSNENEEFLEFKRIEEAKLMPFLEFCFWIKISCPLEWGAPTFDAGHAFGMVVAISLIS</sequence>
<dbReference type="InterPro" id="IPR008906">
    <property type="entry name" value="HATC_C_dom"/>
</dbReference>
<keyword evidence="8" id="KW-1185">Reference proteome</keyword>
<evidence type="ECO:0000256" key="1">
    <source>
        <dbReference type="ARBA" id="ARBA00004123"/>
    </source>
</evidence>
<evidence type="ECO:0000256" key="2">
    <source>
        <dbReference type="ARBA" id="ARBA00022723"/>
    </source>
</evidence>
<dbReference type="AlphaFoldDB" id="A0A445FSW7"/>
<dbReference type="SUPFAM" id="SSF53098">
    <property type="entry name" value="Ribonuclease H-like"/>
    <property type="match status" value="1"/>
</dbReference>
<keyword evidence="3" id="KW-0863">Zinc-finger</keyword>
<organism evidence="7 8">
    <name type="scientific">Glycine soja</name>
    <name type="common">Wild soybean</name>
    <dbReference type="NCBI Taxonomy" id="3848"/>
    <lineage>
        <taxon>Eukaryota</taxon>
        <taxon>Viridiplantae</taxon>
        <taxon>Streptophyta</taxon>
        <taxon>Embryophyta</taxon>
        <taxon>Tracheophyta</taxon>
        <taxon>Spermatophyta</taxon>
        <taxon>Magnoliopsida</taxon>
        <taxon>eudicotyledons</taxon>
        <taxon>Gunneridae</taxon>
        <taxon>Pentapetalae</taxon>
        <taxon>rosids</taxon>
        <taxon>fabids</taxon>
        <taxon>Fabales</taxon>
        <taxon>Fabaceae</taxon>
        <taxon>Papilionoideae</taxon>
        <taxon>50 kb inversion clade</taxon>
        <taxon>NPAAA clade</taxon>
        <taxon>indigoferoid/millettioid clade</taxon>
        <taxon>Phaseoleae</taxon>
        <taxon>Glycine</taxon>
        <taxon>Glycine subgen. Soja</taxon>
    </lineage>
</organism>
<keyword evidence="4" id="KW-0862">Zinc</keyword>
<proteinExistence type="predicted"/>